<evidence type="ECO:0000313" key="1">
    <source>
        <dbReference type="EMBL" id="CBH96353.1"/>
    </source>
</evidence>
<dbReference type="EMBL" id="CABM01000024">
    <property type="protein sequence ID" value="CBH96353.1"/>
    <property type="molecule type" value="Genomic_DNA"/>
</dbReference>
<dbReference type="AlphaFoldDB" id="E6PN51"/>
<comment type="caution">
    <text evidence="1">The sequence shown here is derived from an EMBL/GenBank/DDBJ whole genome shotgun (WGS) entry which is preliminary data.</text>
</comment>
<reference evidence="1" key="1">
    <citation type="submission" date="2009-10" db="EMBL/GenBank/DDBJ databases">
        <title>Diversity of trophic interactions inside an arsenic-rich microbial ecosystem.</title>
        <authorList>
            <person name="Bertin P.N."/>
            <person name="Heinrich-Salmeron A."/>
            <person name="Pelletier E."/>
            <person name="Goulhen-Chollet F."/>
            <person name="Arsene-Ploetze F."/>
            <person name="Gallien S."/>
            <person name="Calteau A."/>
            <person name="Vallenet D."/>
            <person name="Casiot C."/>
            <person name="Chane-Woon-Ming B."/>
            <person name="Giloteaux L."/>
            <person name="Barakat M."/>
            <person name="Bonnefoy V."/>
            <person name="Bruneel O."/>
            <person name="Chandler M."/>
            <person name="Cleiss J."/>
            <person name="Duran R."/>
            <person name="Elbaz-Poulichet F."/>
            <person name="Fonknechten N."/>
            <person name="Lauga B."/>
            <person name="Mornico D."/>
            <person name="Ortet P."/>
            <person name="Schaeffer C."/>
            <person name="Siguier P."/>
            <person name="Alexander Thil Smith A."/>
            <person name="Van Dorsselaer A."/>
            <person name="Weissenbach J."/>
            <person name="Medigue C."/>
            <person name="Le Paslier D."/>
        </authorList>
    </citation>
    <scope>NUCLEOTIDE SEQUENCE</scope>
</reference>
<accession>E6PN51</accession>
<gene>
    <name evidence="1" type="ORF">CARN2_2294</name>
</gene>
<sequence length="58" mass="6519">MCHIYFLSEHVTYLVASRLIYVYNIVDGIDSTAGEDKSALREVAPHLLPVTVYNHAVL</sequence>
<protein>
    <submittedName>
        <fullName evidence="1">Uncharacterized protein</fullName>
    </submittedName>
</protein>
<organism evidence="1">
    <name type="scientific">mine drainage metagenome</name>
    <dbReference type="NCBI Taxonomy" id="410659"/>
    <lineage>
        <taxon>unclassified sequences</taxon>
        <taxon>metagenomes</taxon>
        <taxon>ecological metagenomes</taxon>
    </lineage>
</organism>
<proteinExistence type="predicted"/>
<name>E6PN51_9ZZZZ</name>